<dbReference type="AlphaFoldDB" id="A0A841TYP0"/>
<dbReference type="EMBL" id="JACJVR010000016">
    <property type="protein sequence ID" value="MBB6690754.1"/>
    <property type="molecule type" value="Genomic_DNA"/>
</dbReference>
<evidence type="ECO:0000313" key="1">
    <source>
        <dbReference type="EMBL" id="MBB6690754.1"/>
    </source>
</evidence>
<evidence type="ECO:0008006" key="3">
    <source>
        <dbReference type="Google" id="ProtNLM"/>
    </source>
</evidence>
<dbReference type="Proteomes" id="UP000553776">
    <property type="component" value="Unassembled WGS sequence"/>
</dbReference>
<name>A0A841TYP0_9BACL</name>
<protein>
    <recommendedName>
        <fullName evidence="3">Glycosyl transferase family 2</fullName>
    </recommendedName>
</protein>
<evidence type="ECO:0000313" key="2">
    <source>
        <dbReference type="Proteomes" id="UP000553776"/>
    </source>
</evidence>
<organism evidence="1 2">
    <name type="scientific">Cohnella xylanilytica</name>
    <dbReference type="NCBI Taxonomy" id="557555"/>
    <lineage>
        <taxon>Bacteria</taxon>
        <taxon>Bacillati</taxon>
        <taxon>Bacillota</taxon>
        <taxon>Bacilli</taxon>
        <taxon>Bacillales</taxon>
        <taxon>Paenibacillaceae</taxon>
        <taxon>Cohnella</taxon>
    </lineage>
</organism>
<gene>
    <name evidence="1" type="ORF">H7B90_04980</name>
</gene>
<proteinExistence type="predicted"/>
<reference evidence="1 2" key="1">
    <citation type="submission" date="2020-08" db="EMBL/GenBank/DDBJ databases">
        <title>Cohnella phylogeny.</title>
        <authorList>
            <person name="Dunlap C."/>
        </authorList>
    </citation>
    <scope>NUCLEOTIDE SEQUENCE [LARGE SCALE GENOMIC DNA]</scope>
    <source>
        <strain evidence="1 2">DSM 25239</strain>
    </source>
</reference>
<comment type="caution">
    <text evidence="1">The sequence shown here is derived from an EMBL/GenBank/DDBJ whole genome shotgun (WGS) entry which is preliminary data.</text>
</comment>
<dbReference type="RefSeq" id="WP_185134759.1">
    <property type="nucleotide sequence ID" value="NZ_JACJVR010000016.1"/>
</dbReference>
<keyword evidence="2" id="KW-1185">Reference proteome</keyword>
<sequence>MLIDDDLIVPNHMEVMLRESQDADLVYGDAEIFEYVLKNGLRHAISLFLFAYEHDPELFRRYNTRVPSGSLYRNRLHERHDPPLRSRKCGIIRIGCCASSRQASA</sequence>
<accession>A0A841TYP0</accession>